<evidence type="ECO:0000259" key="23">
    <source>
        <dbReference type="Pfam" id="PF02896"/>
    </source>
</evidence>
<dbReference type="Gene3D" id="1.10.274.10">
    <property type="entry name" value="PtsI, HPr-binding domain"/>
    <property type="match status" value="1"/>
</dbReference>
<evidence type="ECO:0000256" key="15">
    <source>
        <dbReference type="ARBA" id="ARBA00022842"/>
    </source>
</evidence>
<gene>
    <name evidence="25" type="primary">ptsI</name>
    <name evidence="25" type="ORF">AFL01nite_29000</name>
</gene>
<comment type="similarity">
    <text evidence="5 17">Belongs to the PEP-utilizing enzyme family.</text>
</comment>
<evidence type="ECO:0000256" key="19">
    <source>
        <dbReference type="PIRSR" id="PIRSR000732-2"/>
    </source>
</evidence>
<evidence type="ECO:0000256" key="4">
    <source>
        <dbReference type="ARBA" id="ARBA00004496"/>
    </source>
</evidence>
<dbReference type="RefSeq" id="WP_146828647.1">
    <property type="nucleotide sequence ID" value="NZ_BAAAYQ010000001.1"/>
</dbReference>
<evidence type="ECO:0000256" key="21">
    <source>
        <dbReference type="SAM" id="MobiDB-lite"/>
    </source>
</evidence>
<dbReference type="Pfam" id="PF05524">
    <property type="entry name" value="PEP-utilisers_N"/>
    <property type="match status" value="1"/>
</dbReference>
<dbReference type="OrthoDB" id="9765468at2"/>
<feature type="binding site" evidence="19">
    <location>
        <begin position="433"/>
        <end position="434"/>
    </location>
    <ligand>
        <name>phosphoenolpyruvate</name>
        <dbReference type="ChEBI" id="CHEBI:58702"/>
    </ligand>
</feature>
<dbReference type="SUPFAM" id="SSF52009">
    <property type="entry name" value="Phosphohistidine domain"/>
    <property type="match status" value="1"/>
</dbReference>
<dbReference type="InterPro" id="IPR018274">
    <property type="entry name" value="PEP_util_AS"/>
</dbReference>
<dbReference type="GO" id="GO:0008965">
    <property type="term" value="F:phosphoenolpyruvate-protein phosphotransferase activity"/>
    <property type="evidence" value="ECO:0007669"/>
    <property type="project" value="UniProtKB-EC"/>
</dbReference>
<evidence type="ECO:0000256" key="14">
    <source>
        <dbReference type="ARBA" id="ARBA00022777"/>
    </source>
</evidence>
<keyword evidence="14 17" id="KW-0418">Kinase</keyword>
<keyword evidence="13 17" id="KW-0479">Metal-binding</keyword>
<dbReference type="GO" id="GO:0016301">
    <property type="term" value="F:kinase activity"/>
    <property type="evidence" value="ECO:0007669"/>
    <property type="project" value="UniProtKB-KW"/>
</dbReference>
<dbReference type="EC" id="2.7.3.9" evidence="6 17"/>
<organism evidence="25 26">
    <name type="scientific">Aeromicrobium flavum</name>
    <dbReference type="NCBI Taxonomy" id="416568"/>
    <lineage>
        <taxon>Bacteria</taxon>
        <taxon>Bacillati</taxon>
        <taxon>Actinomycetota</taxon>
        <taxon>Actinomycetes</taxon>
        <taxon>Propionibacteriales</taxon>
        <taxon>Nocardioidaceae</taxon>
        <taxon>Aeromicrobium</taxon>
    </lineage>
</organism>
<evidence type="ECO:0000256" key="20">
    <source>
        <dbReference type="PIRSR" id="PIRSR000732-3"/>
    </source>
</evidence>
<feature type="domain" description="PEP-utilising enzyme C-terminal" evidence="23">
    <location>
        <begin position="250"/>
        <end position="519"/>
    </location>
</feature>
<dbReference type="GO" id="GO:0005737">
    <property type="term" value="C:cytoplasm"/>
    <property type="evidence" value="ECO:0007669"/>
    <property type="project" value="UniProtKB-SubCell"/>
</dbReference>
<dbReference type="PROSITE" id="PS00370">
    <property type="entry name" value="PEP_ENZYMES_PHOS_SITE"/>
    <property type="match status" value="1"/>
</dbReference>
<evidence type="ECO:0000259" key="22">
    <source>
        <dbReference type="Pfam" id="PF00391"/>
    </source>
</evidence>
<dbReference type="InterPro" id="IPR023151">
    <property type="entry name" value="PEP_util_CS"/>
</dbReference>
<reference evidence="25 26" key="1">
    <citation type="submission" date="2019-07" db="EMBL/GenBank/DDBJ databases">
        <title>Whole genome shotgun sequence of Aeromicrobium flavum NBRC 107625.</title>
        <authorList>
            <person name="Hosoyama A."/>
            <person name="Uohara A."/>
            <person name="Ohji S."/>
            <person name="Ichikawa N."/>
        </authorList>
    </citation>
    <scope>NUCLEOTIDE SEQUENCE [LARGE SCALE GENOMIC DNA]</scope>
    <source>
        <strain evidence="25 26">NBRC 107625</strain>
    </source>
</reference>
<evidence type="ECO:0000313" key="26">
    <source>
        <dbReference type="Proteomes" id="UP000321769"/>
    </source>
</evidence>
<proteinExistence type="inferred from homology"/>
<dbReference type="GO" id="GO:0046872">
    <property type="term" value="F:metal ion binding"/>
    <property type="evidence" value="ECO:0007669"/>
    <property type="project" value="UniProtKB-KW"/>
</dbReference>
<keyword evidence="11 17" id="KW-0808">Transferase</keyword>
<dbReference type="Proteomes" id="UP000321769">
    <property type="component" value="Unassembled WGS sequence"/>
</dbReference>
<dbReference type="PROSITE" id="PS00742">
    <property type="entry name" value="PEP_ENZYMES_2"/>
    <property type="match status" value="1"/>
</dbReference>
<dbReference type="InterPro" id="IPR006318">
    <property type="entry name" value="PTS_EI-like"/>
</dbReference>
<feature type="domain" description="Phosphotransferase system enzyme I N-terminal" evidence="24">
    <location>
        <begin position="7"/>
        <end position="121"/>
    </location>
</feature>
<evidence type="ECO:0000256" key="1">
    <source>
        <dbReference type="ARBA" id="ARBA00000683"/>
    </source>
</evidence>
<keyword evidence="25" id="KW-0670">Pyruvate</keyword>
<dbReference type="InterPro" id="IPR036618">
    <property type="entry name" value="PtsI_HPr-bd_sf"/>
</dbReference>
<dbReference type="PRINTS" id="PR01736">
    <property type="entry name" value="PHPHTRNFRASE"/>
</dbReference>
<keyword evidence="12 17" id="KW-0598">Phosphotransferase system</keyword>
<keyword evidence="10 17" id="KW-0762">Sugar transport</keyword>
<evidence type="ECO:0000256" key="12">
    <source>
        <dbReference type="ARBA" id="ARBA00022683"/>
    </source>
</evidence>
<protein>
    <recommendedName>
        <fullName evidence="7 17">Phosphoenolpyruvate-protein phosphotransferase</fullName>
        <ecNumber evidence="6 17">2.7.3.9</ecNumber>
    </recommendedName>
    <alternativeName>
        <fullName evidence="16 17">Phosphotransferase system, enzyme I</fullName>
    </alternativeName>
</protein>
<dbReference type="InterPro" id="IPR000121">
    <property type="entry name" value="PEP_util_C"/>
</dbReference>
<dbReference type="SUPFAM" id="SSF47831">
    <property type="entry name" value="Enzyme I of the PEP:sugar phosphotransferase system HPr-binding (sub)domain"/>
    <property type="match status" value="1"/>
</dbReference>
<feature type="binding site" evidence="20">
    <location>
        <position position="410"/>
    </location>
    <ligand>
        <name>Mg(2+)</name>
        <dbReference type="ChEBI" id="CHEBI:18420"/>
    </ligand>
</feature>
<evidence type="ECO:0000256" key="2">
    <source>
        <dbReference type="ARBA" id="ARBA00001946"/>
    </source>
</evidence>
<dbReference type="InterPro" id="IPR015813">
    <property type="entry name" value="Pyrv/PenolPyrv_kinase-like_dom"/>
</dbReference>
<evidence type="ECO:0000256" key="9">
    <source>
        <dbReference type="ARBA" id="ARBA00022490"/>
    </source>
</evidence>
<comment type="function">
    <text evidence="3 17">General (non sugar-specific) component of the phosphoenolpyruvate-dependent sugar phosphotransferase system (sugar PTS). This major carbohydrate active-transport system catalyzes the phosphorylation of incoming sugar substrates concomitantly with their translocation across the cell membrane. Enzyme I transfers the phosphoryl group from phosphoenolpyruvate (PEP) to the phosphoryl carrier protein (HPr).</text>
</comment>
<evidence type="ECO:0000256" key="11">
    <source>
        <dbReference type="ARBA" id="ARBA00022679"/>
    </source>
</evidence>
<dbReference type="AlphaFoldDB" id="A0A512HYN6"/>
<keyword evidence="15 17" id="KW-0460">Magnesium</keyword>
<evidence type="ECO:0000256" key="5">
    <source>
        <dbReference type="ARBA" id="ARBA00007837"/>
    </source>
</evidence>
<evidence type="ECO:0000259" key="24">
    <source>
        <dbReference type="Pfam" id="PF05524"/>
    </source>
</evidence>
<feature type="binding site" evidence="20">
    <location>
        <position position="434"/>
    </location>
    <ligand>
        <name>Mg(2+)</name>
        <dbReference type="ChEBI" id="CHEBI:18420"/>
    </ligand>
</feature>
<dbReference type="InterPro" id="IPR050499">
    <property type="entry name" value="PEP-utilizing_PTS_enzyme"/>
</dbReference>
<dbReference type="InterPro" id="IPR040442">
    <property type="entry name" value="Pyrv_kinase-like_dom_sf"/>
</dbReference>
<evidence type="ECO:0000256" key="17">
    <source>
        <dbReference type="PIRNR" id="PIRNR000732"/>
    </source>
</evidence>
<dbReference type="Pfam" id="PF02896">
    <property type="entry name" value="PEP-utilizers_C"/>
    <property type="match status" value="1"/>
</dbReference>
<feature type="active site" description="Tele-phosphohistidine intermediate" evidence="18">
    <location>
        <position position="184"/>
    </location>
</feature>
<accession>A0A512HYN6</accession>
<sequence length="553" mass="56749">MTSVYSGTAVVPGIGVGPAVRPAPRPTAPEDETAGDPSATTVAFGSAAAEVARRLRARAESAGGAASEVLATTASLAEDRGLATFVTKHATAGSGPATATTKAIEELATMFTAAGGLMAERVTDLYDVRDRIVAELLRLPEPGIPEPDEPSVLLADDLAPADTAGLDPTRIVAIATELGGSTSHTAIIARQLGIPCVVAVTDLKDVPAGEKVAVDGTAGTVTVDPDEAQVAALVEEDRRTREAAAGWTGPGRTADGHPVQILANVQDGAGARVAAEQPIEGVGLFRTELLFLERTTEPSVDEQADLYAAVFEAMGDKKVIVRTLDAGSDKPLAFATQPDEPNPALGVRGLRIGLADPGMLDRQLDGIAAASERTGADVRVMAPMVTTEAEAQWFAERVRARGLQAGIMIETPSTVLLADRLFRHLDFVSIGTNDLSQYTFAADRMAPTLSDLTDPWQPALLASIKLVAQAGQRAGKPVGVCGEAAAHPLLAIVLTGLGVTSLSCAASAVRAVGSRLSQVTLEQCQAAAEAALAASDNITAAQAAQAALQQPPA</sequence>
<evidence type="ECO:0000256" key="18">
    <source>
        <dbReference type="PIRSR" id="PIRSR000732-1"/>
    </source>
</evidence>
<evidence type="ECO:0000256" key="13">
    <source>
        <dbReference type="ARBA" id="ARBA00022723"/>
    </source>
</evidence>
<dbReference type="InterPro" id="IPR036637">
    <property type="entry name" value="Phosphohistidine_dom_sf"/>
</dbReference>
<dbReference type="PANTHER" id="PTHR46244">
    <property type="entry name" value="PHOSPHOENOLPYRUVATE-PROTEIN PHOSPHOTRANSFERASE"/>
    <property type="match status" value="1"/>
</dbReference>
<keyword evidence="26" id="KW-1185">Reference proteome</keyword>
<dbReference type="Gene3D" id="3.50.30.10">
    <property type="entry name" value="Phosphohistidine domain"/>
    <property type="match status" value="1"/>
</dbReference>
<comment type="caution">
    <text evidence="25">The sequence shown here is derived from an EMBL/GenBank/DDBJ whole genome shotgun (WGS) entry which is preliminary data.</text>
</comment>
<comment type="catalytic activity">
    <reaction evidence="1 17">
        <text>L-histidyl-[protein] + phosphoenolpyruvate = N(pros)-phospho-L-histidyl-[protein] + pyruvate</text>
        <dbReference type="Rhea" id="RHEA:23880"/>
        <dbReference type="Rhea" id="RHEA-COMP:9745"/>
        <dbReference type="Rhea" id="RHEA-COMP:9746"/>
        <dbReference type="ChEBI" id="CHEBI:15361"/>
        <dbReference type="ChEBI" id="CHEBI:29979"/>
        <dbReference type="ChEBI" id="CHEBI:58702"/>
        <dbReference type="ChEBI" id="CHEBI:64837"/>
        <dbReference type="EC" id="2.7.3.9"/>
    </reaction>
</comment>
<evidence type="ECO:0000256" key="8">
    <source>
        <dbReference type="ARBA" id="ARBA00022448"/>
    </source>
</evidence>
<evidence type="ECO:0000256" key="3">
    <source>
        <dbReference type="ARBA" id="ARBA00002728"/>
    </source>
</evidence>
<feature type="binding site" evidence="19">
    <location>
        <position position="444"/>
    </location>
    <ligand>
        <name>phosphoenolpyruvate</name>
        <dbReference type="ChEBI" id="CHEBI:58702"/>
    </ligand>
</feature>
<dbReference type="GO" id="GO:0009401">
    <property type="term" value="P:phosphoenolpyruvate-dependent sugar phosphotransferase system"/>
    <property type="evidence" value="ECO:0007669"/>
    <property type="project" value="UniProtKB-KW"/>
</dbReference>
<evidence type="ECO:0000256" key="10">
    <source>
        <dbReference type="ARBA" id="ARBA00022597"/>
    </source>
</evidence>
<feature type="region of interest" description="Disordered" evidence="21">
    <location>
        <begin position="15"/>
        <end position="39"/>
    </location>
</feature>
<evidence type="ECO:0000313" key="25">
    <source>
        <dbReference type="EMBL" id="GEO90573.1"/>
    </source>
</evidence>
<dbReference type="PANTHER" id="PTHR46244:SF3">
    <property type="entry name" value="PHOSPHOENOLPYRUVATE-PROTEIN PHOSPHOTRANSFERASE"/>
    <property type="match status" value="1"/>
</dbReference>
<dbReference type="SUPFAM" id="SSF51621">
    <property type="entry name" value="Phosphoenolpyruvate/pyruvate domain"/>
    <property type="match status" value="1"/>
</dbReference>
<feature type="binding site" evidence="19">
    <location>
        <position position="322"/>
    </location>
    <ligand>
        <name>phosphoenolpyruvate</name>
        <dbReference type="ChEBI" id="CHEBI:58702"/>
    </ligand>
</feature>
<dbReference type="NCBIfam" id="TIGR01417">
    <property type="entry name" value="PTS_I_fam"/>
    <property type="match status" value="1"/>
</dbReference>
<dbReference type="InterPro" id="IPR008279">
    <property type="entry name" value="PEP-util_enz_mobile_dom"/>
</dbReference>
<dbReference type="InterPro" id="IPR008731">
    <property type="entry name" value="PTS_EIN"/>
</dbReference>
<feature type="domain" description="PEP-utilising enzyme mobile" evidence="22">
    <location>
        <begin position="148"/>
        <end position="219"/>
    </location>
</feature>
<dbReference type="Gene3D" id="3.20.20.60">
    <property type="entry name" value="Phosphoenolpyruvate-binding domains"/>
    <property type="match status" value="1"/>
</dbReference>
<evidence type="ECO:0000256" key="16">
    <source>
        <dbReference type="ARBA" id="ARBA00033235"/>
    </source>
</evidence>
<feature type="active site" description="Proton donor" evidence="18">
    <location>
        <position position="481"/>
    </location>
</feature>
<feature type="binding site" evidence="19">
    <location>
        <position position="286"/>
    </location>
    <ligand>
        <name>phosphoenolpyruvate</name>
        <dbReference type="ChEBI" id="CHEBI:58702"/>
    </ligand>
</feature>
<comment type="subcellular location">
    <subcellularLocation>
        <location evidence="4 17">Cytoplasm</location>
    </subcellularLocation>
</comment>
<keyword evidence="9 17" id="KW-0963">Cytoplasm</keyword>
<dbReference type="InterPro" id="IPR024692">
    <property type="entry name" value="PTS_EI"/>
</dbReference>
<dbReference type="Pfam" id="PF00391">
    <property type="entry name" value="PEP-utilizers"/>
    <property type="match status" value="1"/>
</dbReference>
<keyword evidence="8 17" id="KW-0813">Transport</keyword>
<evidence type="ECO:0000256" key="6">
    <source>
        <dbReference type="ARBA" id="ARBA00012232"/>
    </source>
</evidence>
<comment type="cofactor">
    <cofactor evidence="2 17 20">
        <name>Mg(2+)</name>
        <dbReference type="ChEBI" id="CHEBI:18420"/>
    </cofactor>
</comment>
<evidence type="ECO:0000256" key="7">
    <source>
        <dbReference type="ARBA" id="ARBA00016544"/>
    </source>
</evidence>
<dbReference type="PIRSF" id="PIRSF000732">
    <property type="entry name" value="PTS_enzyme_I"/>
    <property type="match status" value="1"/>
</dbReference>
<name>A0A512HYN6_9ACTN</name>
<dbReference type="EMBL" id="BJZQ01000022">
    <property type="protein sequence ID" value="GEO90573.1"/>
    <property type="molecule type" value="Genomic_DNA"/>
</dbReference>